<evidence type="ECO:0000313" key="7">
    <source>
        <dbReference type="Proteomes" id="UP000799436"/>
    </source>
</evidence>
<dbReference type="OrthoDB" id="2428527at2759"/>
<keyword evidence="4 5" id="KW-0472">Membrane</keyword>
<sequence>MAEWTRYSVMDPENERYSMDDNTSKPKHVSLQPLIDNIAAESMTDYTRRHSLARSKRSSITYVASASRNRSMVHETMPPAALKTDMAGFSNTEGFWDTQSLCSPIEDQPIIPPGQQPPMKLSVAHEALFIGMVIAAQFMALCGFGQGIPPMHIIAKALGAAGPGEEAWFTSAYGLTSGTFILISGRIGDIIGHKRMLVFGYFFLGVWSGFAGFSVYLGGQVFFDVWWPWTF</sequence>
<dbReference type="PANTHER" id="PTHR42718">
    <property type="entry name" value="MAJOR FACILITATOR SUPERFAMILY MULTIDRUG TRANSPORTER MFSC"/>
    <property type="match status" value="1"/>
</dbReference>
<dbReference type="InterPro" id="IPR036259">
    <property type="entry name" value="MFS_trans_sf"/>
</dbReference>
<dbReference type="PANTHER" id="PTHR42718:SF1">
    <property type="entry name" value="LOW AFFINITY AMMONIUM TRANSPORTER"/>
    <property type="match status" value="1"/>
</dbReference>
<dbReference type="GO" id="GO:0016020">
    <property type="term" value="C:membrane"/>
    <property type="evidence" value="ECO:0007669"/>
    <property type="project" value="UniProtKB-SubCell"/>
</dbReference>
<dbReference type="SUPFAM" id="SSF103473">
    <property type="entry name" value="MFS general substrate transporter"/>
    <property type="match status" value="1"/>
</dbReference>
<evidence type="ECO:0000256" key="1">
    <source>
        <dbReference type="ARBA" id="ARBA00004141"/>
    </source>
</evidence>
<dbReference type="Proteomes" id="UP000799436">
    <property type="component" value="Unassembled WGS sequence"/>
</dbReference>
<proteinExistence type="predicted"/>
<evidence type="ECO:0008006" key="8">
    <source>
        <dbReference type="Google" id="ProtNLM"/>
    </source>
</evidence>
<dbReference type="Gene3D" id="1.20.1250.20">
    <property type="entry name" value="MFS general substrate transporter like domains"/>
    <property type="match status" value="1"/>
</dbReference>
<feature type="transmembrane region" description="Helical" evidence="5">
    <location>
        <begin position="127"/>
        <end position="148"/>
    </location>
</feature>
<evidence type="ECO:0000256" key="4">
    <source>
        <dbReference type="ARBA" id="ARBA00023136"/>
    </source>
</evidence>
<keyword evidence="7" id="KW-1185">Reference proteome</keyword>
<feature type="transmembrane region" description="Helical" evidence="5">
    <location>
        <begin position="168"/>
        <end position="187"/>
    </location>
</feature>
<comment type="subcellular location">
    <subcellularLocation>
        <location evidence="1">Membrane</location>
        <topology evidence="1">Multi-pass membrane protein</topology>
    </subcellularLocation>
</comment>
<feature type="transmembrane region" description="Helical" evidence="5">
    <location>
        <begin position="199"/>
        <end position="223"/>
    </location>
</feature>
<evidence type="ECO:0000313" key="6">
    <source>
        <dbReference type="EMBL" id="KAF2773118.1"/>
    </source>
</evidence>
<keyword evidence="2 5" id="KW-0812">Transmembrane</keyword>
<evidence type="ECO:0000256" key="2">
    <source>
        <dbReference type="ARBA" id="ARBA00022692"/>
    </source>
</evidence>
<dbReference type="EMBL" id="ML995812">
    <property type="protein sequence ID" value="KAF2773118.1"/>
    <property type="molecule type" value="Genomic_DNA"/>
</dbReference>
<evidence type="ECO:0000256" key="5">
    <source>
        <dbReference type="SAM" id="Phobius"/>
    </source>
</evidence>
<gene>
    <name evidence="6" type="ORF">EJ03DRAFT_154437</name>
</gene>
<organism evidence="6 7">
    <name type="scientific">Teratosphaeria nubilosa</name>
    <dbReference type="NCBI Taxonomy" id="161662"/>
    <lineage>
        <taxon>Eukaryota</taxon>
        <taxon>Fungi</taxon>
        <taxon>Dikarya</taxon>
        <taxon>Ascomycota</taxon>
        <taxon>Pezizomycotina</taxon>
        <taxon>Dothideomycetes</taxon>
        <taxon>Dothideomycetidae</taxon>
        <taxon>Mycosphaerellales</taxon>
        <taxon>Teratosphaeriaceae</taxon>
        <taxon>Teratosphaeria</taxon>
    </lineage>
</organism>
<evidence type="ECO:0000256" key="3">
    <source>
        <dbReference type="ARBA" id="ARBA00022989"/>
    </source>
</evidence>
<dbReference type="AlphaFoldDB" id="A0A6G1LL23"/>
<protein>
    <recommendedName>
        <fullName evidence="8">Major facilitator superfamily (MFS) profile domain-containing protein</fullName>
    </recommendedName>
</protein>
<accession>A0A6G1LL23</accession>
<reference evidence="6" key="1">
    <citation type="journal article" date="2020" name="Stud. Mycol.">
        <title>101 Dothideomycetes genomes: a test case for predicting lifestyles and emergence of pathogens.</title>
        <authorList>
            <person name="Haridas S."/>
            <person name="Albert R."/>
            <person name="Binder M."/>
            <person name="Bloem J."/>
            <person name="Labutti K."/>
            <person name="Salamov A."/>
            <person name="Andreopoulos B."/>
            <person name="Baker S."/>
            <person name="Barry K."/>
            <person name="Bills G."/>
            <person name="Bluhm B."/>
            <person name="Cannon C."/>
            <person name="Castanera R."/>
            <person name="Culley D."/>
            <person name="Daum C."/>
            <person name="Ezra D."/>
            <person name="Gonzalez J."/>
            <person name="Henrissat B."/>
            <person name="Kuo A."/>
            <person name="Liang C."/>
            <person name="Lipzen A."/>
            <person name="Lutzoni F."/>
            <person name="Magnuson J."/>
            <person name="Mondo S."/>
            <person name="Nolan M."/>
            <person name="Ohm R."/>
            <person name="Pangilinan J."/>
            <person name="Park H.-J."/>
            <person name="Ramirez L."/>
            <person name="Alfaro M."/>
            <person name="Sun H."/>
            <person name="Tritt A."/>
            <person name="Yoshinaga Y."/>
            <person name="Zwiers L.-H."/>
            <person name="Turgeon B."/>
            <person name="Goodwin S."/>
            <person name="Spatafora J."/>
            <person name="Crous P."/>
            <person name="Grigoriev I."/>
        </authorList>
    </citation>
    <scope>NUCLEOTIDE SEQUENCE</scope>
    <source>
        <strain evidence="6">CBS 116005</strain>
    </source>
</reference>
<keyword evidence="3 5" id="KW-1133">Transmembrane helix</keyword>
<name>A0A6G1LL23_9PEZI</name>